<dbReference type="InterPro" id="IPR000792">
    <property type="entry name" value="Tscrpt_reg_LuxR_C"/>
</dbReference>
<dbReference type="InterPro" id="IPR016032">
    <property type="entry name" value="Sig_transdc_resp-reg_C-effctor"/>
</dbReference>
<dbReference type="InterPro" id="IPR058245">
    <property type="entry name" value="NreC/VraR/RcsB-like_REC"/>
</dbReference>
<dbReference type="PANTHER" id="PTHR45566:SF1">
    <property type="entry name" value="HTH-TYPE TRANSCRIPTIONAL REGULATOR YHJB-RELATED"/>
    <property type="match status" value="1"/>
</dbReference>
<dbReference type="OrthoDB" id="3171335at2"/>
<dbReference type="SUPFAM" id="SSF52172">
    <property type="entry name" value="CheY-like"/>
    <property type="match status" value="1"/>
</dbReference>
<dbReference type="InterPro" id="IPR001789">
    <property type="entry name" value="Sig_transdc_resp-reg_receiver"/>
</dbReference>
<feature type="domain" description="Response regulatory" evidence="4">
    <location>
        <begin position="16"/>
        <end position="129"/>
    </location>
</feature>
<dbReference type="PRINTS" id="PR00038">
    <property type="entry name" value="HTHLUXR"/>
</dbReference>
<organism evidence="5 6">
    <name type="scientific">Amnibacterium kyonggiense</name>
    <dbReference type="NCBI Taxonomy" id="595671"/>
    <lineage>
        <taxon>Bacteria</taxon>
        <taxon>Bacillati</taxon>
        <taxon>Actinomycetota</taxon>
        <taxon>Actinomycetes</taxon>
        <taxon>Micrococcales</taxon>
        <taxon>Microbacteriaceae</taxon>
        <taxon>Amnibacterium</taxon>
    </lineage>
</organism>
<dbReference type="GO" id="GO:0003677">
    <property type="term" value="F:DNA binding"/>
    <property type="evidence" value="ECO:0007669"/>
    <property type="project" value="UniProtKB-KW"/>
</dbReference>
<keyword evidence="6" id="KW-1185">Reference proteome</keyword>
<keyword evidence="1 3" id="KW-0597">Phosphoprotein</keyword>
<protein>
    <submittedName>
        <fullName evidence="5">LuxR family two component transcriptional regulator</fullName>
    </submittedName>
</protein>
<dbReference type="CDD" id="cd17535">
    <property type="entry name" value="REC_NarL-like"/>
    <property type="match status" value="1"/>
</dbReference>
<dbReference type="SUPFAM" id="SSF46894">
    <property type="entry name" value="C-terminal effector domain of the bipartite response regulators"/>
    <property type="match status" value="1"/>
</dbReference>
<dbReference type="RefSeq" id="WP_133767579.1">
    <property type="nucleotide sequence ID" value="NZ_BAAARP010000001.1"/>
</dbReference>
<accession>A0A4R7FH04</accession>
<dbReference type="Pfam" id="PF00196">
    <property type="entry name" value="GerE"/>
    <property type="match status" value="1"/>
</dbReference>
<proteinExistence type="predicted"/>
<dbReference type="PROSITE" id="PS50110">
    <property type="entry name" value="RESPONSE_REGULATORY"/>
    <property type="match status" value="1"/>
</dbReference>
<dbReference type="EMBL" id="SOAM01000004">
    <property type="protein sequence ID" value="TDS74920.1"/>
    <property type="molecule type" value="Genomic_DNA"/>
</dbReference>
<dbReference type="InterPro" id="IPR011006">
    <property type="entry name" value="CheY-like_superfamily"/>
</dbReference>
<dbReference type="GO" id="GO:0000160">
    <property type="term" value="P:phosphorelay signal transduction system"/>
    <property type="evidence" value="ECO:0007669"/>
    <property type="project" value="InterPro"/>
</dbReference>
<sequence>MDATASTPSASRAPRPISLVDDHQLVGLALVTALGASTDLKLVGAFPTVDALLRKQVRPGLVLLDLRLADGSSPAANVRRIREAGGDVLVFTSGEDAYLVREALHADVLGLLRKSTPVEVMIHAIGRAALGQPVVTSEWAHAVESDPQLSSAALSPQESRVLQLFADGARSQRVAEELHITVGTLEDYIRRIRTKYAKVGRPAPTKVDLYKRAVEDGLLPAPGRE</sequence>
<dbReference type="Gene3D" id="3.40.50.2300">
    <property type="match status" value="1"/>
</dbReference>
<comment type="caution">
    <text evidence="5">The sequence shown here is derived from an EMBL/GenBank/DDBJ whole genome shotgun (WGS) entry which is preliminary data.</text>
</comment>
<evidence type="ECO:0000313" key="6">
    <source>
        <dbReference type="Proteomes" id="UP000295344"/>
    </source>
</evidence>
<reference evidence="5 6" key="1">
    <citation type="submission" date="2019-03" db="EMBL/GenBank/DDBJ databases">
        <title>Genomic Encyclopedia of Archaeal and Bacterial Type Strains, Phase II (KMG-II): from individual species to whole genera.</title>
        <authorList>
            <person name="Goeker M."/>
        </authorList>
    </citation>
    <scope>NUCLEOTIDE SEQUENCE [LARGE SCALE GENOMIC DNA]</scope>
    <source>
        <strain evidence="5 6">DSM 24782</strain>
    </source>
</reference>
<dbReference type="AlphaFoldDB" id="A0A4R7FH04"/>
<evidence type="ECO:0000256" key="3">
    <source>
        <dbReference type="PROSITE-ProRule" id="PRU00169"/>
    </source>
</evidence>
<feature type="modified residue" description="4-aspartylphosphate" evidence="3">
    <location>
        <position position="65"/>
    </location>
</feature>
<dbReference type="SMART" id="SM00421">
    <property type="entry name" value="HTH_LUXR"/>
    <property type="match status" value="1"/>
</dbReference>
<name>A0A4R7FH04_9MICO</name>
<evidence type="ECO:0000256" key="2">
    <source>
        <dbReference type="ARBA" id="ARBA00023125"/>
    </source>
</evidence>
<evidence type="ECO:0000256" key="1">
    <source>
        <dbReference type="ARBA" id="ARBA00022553"/>
    </source>
</evidence>
<evidence type="ECO:0000313" key="5">
    <source>
        <dbReference type="EMBL" id="TDS74920.1"/>
    </source>
</evidence>
<dbReference type="InterPro" id="IPR051015">
    <property type="entry name" value="EvgA-like"/>
</dbReference>
<dbReference type="PANTHER" id="PTHR45566">
    <property type="entry name" value="HTH-TYPE TRANSCRIPTIONAL REGULATOR YHJB-RELATED"/>
    <property type="match status" value="1"/>
</dbReference>
<dbReference type="Proteomes" id="UP000295344">
    <property type="component" value="Unassembled WGS sequence"/>
</dbReference>
<dbReference type="GO" id="GO:0006355">
    <property type="term" value="P:regulation of DNA-templated transcription"/>
    <property type="evidence" value="ECO:0007669"/>
    <property type="project" value="InterPro"/>
</dbReference>
<dbReference type="PROSITE" id="PS00622">
    <property type="entry name" value="HTH_LUXR_1"/>
    <property type="match status" value="1"/>
</dbReference>
<evidence type="ECO:0000259" key="4">
    <source>
        <dbReference type="PROSITE" id="PS50110"/>
    </source>
</evidence>
<keyword evidence="2" id="KW-0238">DNA-binding</keyword>
<gene>
    <name evidence="5" type="ORF">CLV52_3444</name>
</gene>